<feature type="compositionally biased region" description="Polar residues" evidence="1">
    <location>
        <begin position="99"/>
        <end position="111"/>
    </location>
</feature>
<reference evidence="2 3" key="1">
    <citation type="journal article" date="2018" name="BMC Genomics">
        <title>Comparative genome analyses reveal sequence features reflecting distinct modes of host-adaptation between dicot and monocot powdery mildew.</title>
        <authorList>
            <person name="Wu Y."/>
            <person name="Ma X."/>
            <person name="Pan Z."/>
            <person name="Kale S.D."/>
            <person name="Song Y."/>
            <person name="King H."/>
            <person name="Zhang Q."/>
            <person name="Presley C."/>
            <person name="Deng X."/>
            <person name="Wei C.I."/>
            <person name="Xiao S."/>
        </authorList>
    </citation>
    <scope>NUCLEOTIDE SEQUENCE [LARGE SCALE GENOMIC DNA]</scope>
    <source>
        <strain evidence="2">UMSG1</strain>
    </source>
</reference>
<evidence type="ECO:0000313" key="3">
    <source>
        <dbReference type="Proteomes" id="UP000285326"/>
    </source>
</evidence>
<evidence type="ECO:0000256" key="1">
    <source>
        <dbReference type="SAM" id="MobiDB-lite"/>
    </source>
</evidence>
<dbReference type="PANTHER" id="PTHR28265">
    <property type="entry name" value="MAINTENANCE OF TELOMERE CAPPING PROTEIN 1"/>
    <property type="match status" value="1"/>
</dbReference>
<dbReference type="Proteomes" id="UP000285326">
    <property type="component" value="Unassembled WGS sequence"/>
</dbReference>
<dbReference type="Pfam" id="PF10310">
    <property type="entry name" value="DUF5427"/>
    <property type="match status" value="1"/>
</dbReference>
<dbReference type="PANTHER" id="PTHR28265:SF1">
    <property type="entry name" value="MAINTENANCE OF TELOMERE CAPPING PROTEIN 1"/>
    <property type="match status" value="1"/>
</dbReference>
<feature type="region of interest" description="Disordered" evidence="1">
    <location>
        <begin position="516"/>
        <end position="535"/>
    </location>
</feature>
<dbReference type="EMBL" id="MCBS01024101">
    <property type="protein sequence ID" value="RKF74172.1"/>
    <property type="molecule type" value="Genomic_DNA"/>
</dbReference>
<dbReference type="AlphaFoldDB" id="A0A420II47"/>
<dbReference type="InterPro" id="IPR018814">
    <property type="entry name" value="DUF5427"/>
</dbReference>
<gene>
    <name evidence="2" type="ORF">GcM1_241157</name>
</gene>
<feature type="compositionally biased region" description="Basic and acidic residues" evidence="1">
    <location>
        <begin position="137"/>
        <end position="148"/>
    </location>
</feature>
<name>A0A420II47_9PEZI</name>
<comment type="caution">
    <text evidence="2">The sequence shown here is derived from an EMBL/GenBank/DDBJ whole genome shotgun (WGS) entry which is preliminary data.</text>
</comment>
<proteinExistence type="predicted"/>
<protein>
    <submittedName>
        <fullName evidence="2">Maintenance of telomere capping protein 1</fullName>
    </submittedName>
</protein>
<sequence>MPNVYMPTTDKWIVILDSRSIFMANTTPKMTAPTDEEFSQMLENLEEEIAPVPQTKGLQSKGSKGPIRQVEQDILAELENLGAELPPSRPHTPRVVPSIKNTVSPSTTSSRIAEAKAYTPRKSGESTRSIQTNSVNPERKQEKSESEIKSVLNQDTESKAGGGWWGSVFATATAAVKTAEAAVKEIQKNEEARRWADQVKDNVGALRGIGGQISSRALPTFTNILDTLAPPISSHEKLYIHITHDLINYPSLDPLIYSTFSRVMAQVEGGDLIVIQRGLESTIGQSSEVGYQGGSNSWNDGPWWHQDTKKRDIGAIIGLSEGTKLVRASAEAYANEYFNSHGGLDQAIQRATEDISETNPVRRSDIFIAVQAIIYNAPDDLFRGSTQEEETNGIVMGDEDTDELLLFAIYLHDPVHSITFKTLSQFLPARWIKWLDASSTSQVDSSNIPIPTQKSGIFSRHDDWGSLNNLPEEIAEIIKSGGVDPREWVSEWVEETLSLAIGIVAQRYIARRMGIEEGGNGKGKAKTEDSEGELN</sequence>
<feature type="region of interest" description="Disordered" evidence="1">
    <location>
        <begin position="81"/>
        <end position="155"/>
    </location>
</feature>
<feature type="compositionally biased region" description="Polar residues" evidence="1">
    <location>
        <begin position="126"/>
        <end position="136"/>
    </location>
</feature>
<accession>A0A420II47</accession>
<evidence type="ECO:0000313" key="2">
    <source>
        <dbReference type="EMBL" id="RKF74172.1"/>
    </source>
</evidence>
<organism evidence="2 3">
    <name type="scientific">Golovinomyces cichoracearum</name>
    <dbReference type="NCBI Taxonomy" id="62708"/>
    <lineage>
        <taxon>Eukaryota</taxon>
        <taxon>Fungi</taxon>
        <taxon>Dikarya</taxon>
        <taxon>Ascomycota</taxon>
        <taxon>Pezizomycotina</taxon>
        <taxon>Leotiomycetes</taxon>
        <taxon>Erysiphales</taxon>
        <taxon>Erysiphaceae</taxon>
        <taxon>Golovinomyces</taxon>
    </lineage>
</organism>